<dbReference type="SUPFAM" id="SSF53335">
    <property type="entry name" value="S-adenosyl-L-methionine-dependent methyltransferases"/>
    <property type="match status" value="1"/>
</dbReference>
<dbReference type="PIRSF" id="PIRSF003085">
    <property type="entry name" value="CMAS"/>
    <property type="match status" value="1"/>
</dbReference>
<dbReference type="EMBL" id="JAVDWE010000017">
    <property type="protein sequence ID" value="MDR7096915.1"/>
    <property type="molecule type" value="Genomic_DNA"/>
</dbReference>
<evidence type="ECO:0000256" key="5">
    <source>
        <dbReference type="ARBA" id="ARBA00023098"/>
    </source>
</evidence>
<dbReference type="InterPro" id="IPR057206">
    <property type="entry name" value="DUF7884"/>
</dbReference>
<keyword evidence="5" id="KW-0443">Lipid metabolism</keyword>
<sequence>MGSIVERALAPWAQRMKTRVNLPVRLSWGEQGSSSLSLGDFHQPQVEIRVRDASALPLLIDPGLDTLGQAYVEGLIDVDGSMEDILAVAHRLAENAEPEGGLLGRLRRRFSHTRESDSDAIQYHYDVSNEFYAEWLDERMVYSCGYFENGDETLAEAQVKKIDHILTKIQLQPGQRLLDIGCGWGALVLRAAQKFGAHCVGVTLSKNQHALATERVKAAGLEDRIDIRLQDYRDVKDGPFDRITSVGMFEHVGLNHLAEYFGHIRSLLKPGGWAMNHGITSTDAHDGETRHGGGTFIDRYVFPQGELPHIGTVLRTMQEGGLEAFDIESLRRHYMRTTQLWSEAFEARTARIKPMVSEKTWRIWRIYLAGCAWAFEHDEVSIYQVICRAAGQPAQGLPWSRRWIYR</sequence>
<feature type="domain" description="DUF7884" evidence="6">
    <location>
        <begin position="13"/>
        <end position="95"/>
    </location>
</feature>
<evidence type="ECO:0000256" key="1">
    <source>
        <dbReference type="ARBA" id="ARBA00010815"/>
    </source>
</evidence>
<name>A0ABU1VHW6_9BURK</name>
<keyword evidence="3 7" id="KW-0808">Transferase</keyword>
<comment type="caution">
    <text evidence="7">The sequence shown here is derived from an EMBL/GenBank/DDBJ whole genome shotgun (WGS) entry which is preliminary data.</text>
</comment>
<comment type="similarity">
    <text evidence="1">Belongs to the CFA/CMAS family.</text>
</comment>
<keyword evidence="2 7" id="KW-0489">Methyltransferase</keyword>
<proteinExistence type="inferred from homology"/>
<dbReference type="Gene3D" id="3.40.50.150">
    <property type="entry name" value="Vaccinia Virus protein VP39"/>
    <property type="match status" value="1"/>
</dbReference>
<evidence type="ECO:0000256" key="3">
    <source>
        <dbReference type="ARBA" id="ARBA00022679"/>
    </source>
</evidence>
<evidence type="ECO:0000256" key="2">
    <source>
        <dbReference type="ARBA" id="ARBA00022603"/>
    </source>
</evidence>
<evidence type="ECO:0000256" key="4">
    <source>
        <dbReference type="ARBA" id="ARBA00022691"/>
    </source>
</evidence>
<dbReference type="InterPro" id="IPR050723">
    <property type="entry name" value="CFA/CMAS"/>
</dbReference>
<evidence type="ECO:0000313" key="8">
    <source>
        <dbReference type="Proteomes" id="UP001265550"/>
    </source>
</evidence>
<evidence type="ECO:0000259" key="6">
    <source>
        <dbReference type="Pfam" id="PF25371"/>
    </source>
</evidence>
<dbReference type="EC" id="2.1.1.79" evidence="7"/>
<dbReference type="InterPro" id="IPR003333">
    <property type="entry name" value="CMAS"/>
</dbReference>
<dbReference type="Pfam" id="PF02353">
    <property type="entry name" value="CMAS"/>
    <property type="match status" value="1"/>
</dbReference>
<evidence type="ECO:0000313" key="7">
    <source>
        <dbReference type="EMBL" id="MDR7096915.1"/>
    </source>
</evidence>
<dbReference type="Pfam" id="PF25371">
    <property type="entry name" value="DUF7884"/>
    <property type="match status" value="1"/>
</dbReference>
<dbReference type="GO" id="GO:0008825">
    <property type="term" value="F:cyclopropane-fatty-acyl-phospholipid synthase activity"/>
    <property type="evidence" value="ECO:0007669"/>
    <property type="project" value="UniProtKB-EC"/>
</dbReference>
<dbReference type="GO" id="GO:0032259">
    <property type="term" value="P:methylation"/>
    <property type="evidence" value="ECO:0007669"/>
    <property type="project" value="UniProtKB-KW"/>
</dbReference>
<dbReference type="CDD" id="cd02440">
    <property type="entry name" value="AdoMet_MTases"/>
    <property type="match status" value="1"/>
</dbReference>
<dbReference type="RefSeq" id="WP_204735207.1">
    <property type="nucleotide sequence ID" value="NZ_JAVDWE010000017.1"/>
</dbReference>
<keyword evidence="8" id="KW-1185">Reference proteome</keyword>
<dbReference type="PANTHER" id="PTHR43667:SF1">
    <property type="entry name" value="CYCLOPROPANE-FATTY-ACYL-PHOSPHOLIPID SYNTHASE"/>
    <property type="match status" value="1"/>
</dbReference>
<gene>
    <name evidence="7" type="ORF">J2X09_004672</name>
</gene>
<dbReference type="Proteomes" id="UP001265550">
    <property type="component" value="Unassembled WGS sequence"/>
</dbReference>
<reference evidence="7 8" key="1">
    <citation type="submission" date="2023-07" db="EMBL/GenBank/DDBJ databases">
        <title>Sorghum-associated microbial communities from plants grown in Nebraska, USA.</title>
        <authorList>
            <person name="Schachtman D."/>
        </authorList>
    </citation>
    <scope>NUCLEOTIDE SEQUENCE [LARGE SCALE GENOMIC DNA]</scope>
    <source>
        <strain evidence="7 8">BE240</strain>
    </source>
</reference>
<protein>
    <submittedName>
        <fullName evidence="7">Cyclopropane-fatty-acyl-phospholipid synthase</fullName>
        <ecNumber evidence="7">2.1.1.79</ecNumber>
    </submittedName>
</protein>
<dbReference type="PANTHER" id="PTHR43667">
    <property type="entry name" value="CYCLOPROPANE-FATTY-ACYL-PHOSPHOLIPID SYNTHASE"/>
    <property type="match status" value="1"/>
</dbReference>
<keyword evidence="4" id="KW-0949">S-adenosyl-L-methionine</keyword>
<accession>A0ABU1VHW6</accession>
<organism evidence="7 8">
    <name type="scientific">Hydrogenophaga laconesensis</name>
    <dbReference type="NCBI Taxonomy" id="1805971"/>
    <lineage>
        <taxon>Bacteria</taxon>
        <taxon>Pseudomonadati</taxon>
        <taxon>Pseudomonadota</taxon>
        <taxon>Betaproteobacteria</taxon>
        <taxon>Burkholderiales</taxon>
        <taxon>Comamonadaceae</taxon>
        <taxon>Hydrogenophaga</taxon>
    </lineage>
</organism>
<dbReference type="InterPro" id="IPR029063">
    <property type="entry name" value="SAM-dependent_MTases_sf"/>
</dbReference>